<proteinExistence type="predicted"/>
<dbReference type="SUPFAM" id="SSF51905">
    <property type="entry name" value="FAD/NAD(P)-binding domain"/>
    <property type="match status" value="1"/>
</dbReference>
<name>A0A194XUY1_MOLSC</name>
<gene>
    <name evidence="2" type="ORF">LY89DRAFT_680258</name>
</gene>
<evidence type="ECO:0000313" key="2">
    <source>
        <dbReference type="EMBL" id="KUJ23517.1"/>
    </source>
</evidence>
<dbReference type="KEGG" id="psco:LY89DRAFT_680258"/>
<dbReference type="OrthoDB" id="429143at2759"/>
<accession>A0A194XUY1</accession>
<dbReference type="InterPro" id="IPR006076">
    <property type="entry name" value="FAD-dep_OxRdtase"/>
</dbReference>
<evidence type="ECO:0000313" key="3">
    <source>
        <dbReference type="Proteomes" id="UP000070700"/>
    </source>
</evidence>
<evidence type="ECO:0000259" key="1">
    <source>
        <dbReference type="Pfam" id="PF01266"/>
    </source>
</evidence>
<keyword evidence="3" id="KW-1185">Reference proteome</keyword>
<dbReference type="GeneID" id="28823762"/>
<dbReference type="AlphaFoldDB" id="A0A194XUY1"/>
<dbReference type="InterPro" id="IPR036188">
    <property type="entry name" value="FAD/NAD-bd_sf"/>
</dbReference>
<dbReference type="STRING" id="149040.A0A194XUY1"/>
<protein>
    <submittedName>
        <fullName evidence="2">FAD dependent oxidoreductase</fullName>
    </submittedName>
</protein>
<dbReference type="RefSeq" id="XP_018077872.1">
    <property type="nucleotide sequence ID" value="XM_018214036.1"/>
</dbReference>
<dbReference type="EMBL" id="KQ947405">
    <property type="protein sequence ID" value="KUJ23517.1"/>
    <property type="molecule type" value="Genomic_DNA"/>
</dbReference>
<dbReference type="GO" id="GO:0005737">
    <property type="term" value="C:cytoplasm"/>
    <property type="evidence" value="ECO:0007669"/>
    <property type="project" value="TreeGrafter"/>
</dbReference>
<organism evidence="2 3">
    <name type="scientific">Mollisia scopiformis</name>
    <name type="common">Conifer needle endophyte fungus</name>
    <name type="synonym">Phialocephala scopiformis</name>
    <dbReference type="NCBI Taxonomy" id="149040"/>
    <lineage>
        <taxon>Eukaryota</taxon>
        <taxon>Fungi</taxon>
        <taxon>Dikarya</taxon>
        <taxon>Ascomycota</taxon>
        <taxon>Pezizomycotina</taxon>
        <taxon>Leotiomycetes</taxon>
        <taxon>Helotiales</taxon>
        <taxon>Mollisiaceae</taxon>
        <taxon>Mollisia</taxon>
    </lineage>
</organism>
<reference evidence="2 3" key="1">
    <citation type="submission" date="2015-10" db="EMBL/GenBank/DDBJ databases">
        <title>Full genome of DAOMC 229536 Phialocephala scopiformis, a fungal endophyte of spruce producing the potent anti-insectan compound rugulosin.</title>
        <authorList>
            <consortium name="DOE Joint Genome Institute"/>
            <person name="Walker A.K."/>
            <person name="Frasz S.L."/>
            <person name="Seifert K.A."/>
            <person name="Miller J.D."/>
            <person name="Mondo S.J."/>
            <person name="Labutti K."/>
            <person name="Lipzen A."/>
            <person name="Dockter R."/>
            <person name="Kennedy M."/>
            <person name="Grigoriev I.V."/>
            <person name="Spatafora J.W."/>
        </authorList>
    </citation>
    <scope>NUCLEOTIDE SEQUENCE [LARGE SCALE GENOMIC DNA]</scope>
    <source>
        <strain evidence="2 3">CBS 120377</strain>
    </source>
</reference>
<dbReference type="Gene3D" id="3.30.9.10">
    <property type="entry name" value="D-Amino Acid Oxidase, subunit A, domain 2"/>
    <property type="match status" value="1"/>
</dbReference>
<dbReference type="Proteomes" id="UP000070700">
    <property type="component" value="Unassembled WGS sequence"/>
</dbReference>
<feature type="domain" description="FAD dependent oxidoreductase" evidence="1">
    <location>
        <begin position="40"/>
        <end position="408"/>
    </location>
</feature>
<dbReference type="PANTHER" id="PTHR13847">
    <property type="entry name" value="SARCOSINE DEHYDROGENASE-RELATED"/>
    <property type="match status" value="1"/>
</dbReference>
<dbReference type="PANTHER" id="PTHR13847:SF129">
    <property type="entry name" value="FAD DEPENDENT OXIDOREDUCTASE"/>
    <property type="match status" value="1"/>
</dbReference>
<dbReference type="Pfam" id="PF01266">
    <property type="entry name" value="DAO"/>
    <property type="match status" value="1"/>
</dbReference>
<dbReference type="Gene3D" id="3.50.50.60">
    <property type="entry name" value="FAD/NAD(P)-binding domain"/>
    <property type="match status" value="1"/>
</dbReference>
<dbReference type="InParanoid" id="A0A194XUY1"/>
<sequence>MAAGRQGGLPCPHPSASFWHSEPNAFLLNHATSELPDSADVVIVGSGITGVSVARYLGEDPSAKALSVVMLEAREICSGATGRNGGHCKADLLEQSPEIARFEMKNVEAVRSYIMQNEVQCEWENISGCLTYWNEGLFALAKARHHDLRKIDPDIANLIGISEDKEVMRKYRVRQECVGIITTQHDGQLWPYKYVTSITHTPVLNVECTENTRIVHTPRGSIKAKCVVLATNGYTSRILNQFNDLIVPIRCQMSALHPPQESPRLLHSYGMVGFGTSDPETDDYLIQRPFQHIDGRFRGGHLMYGEGRSNARYETVGESDDDIIDSGESEYLRRALPQMLDLGGLETKELVASHEWTGIIGRSRDNVPWVGRVPQRKDEARWEDGLWLCAGYSGHGMPNASLCAKAIVTMMLEGEDNYDTVSEMLIQSGELPRPYLITHERLQEARRLPLVAGVQ</sequence>